<keyword evidence="3" id="KW-1185">Reference proteome</keyword>
<proteinExistence type="predicted"/>
<name>A0A3S1BLP2_ELYCH</name>
<dbReference type="EMBL" id="RQTK01000014">
    <property type="protein sequence ID" value="RUS91299.1"/>
    <property type="molecule type" value="Genomic_DNA"/>
</dbReference>
<evidence type="ECO:0000313" key="2">
    <source>
        <dbReference type="EMBL" id="RUS91299.1"/>
    </source>
</evidence>
<evidence type="ECO:0000256" key="1">
    <source>
        <dbReference type="SAM" id="MobiDB-lite"/>
    </source>
</evidence>
<feature type="non-terminal residue" evidence="2">
    <location>
        <position position="1"/>
    </location>
</feature>
<sequence>VCISPKYLRDVAVSEPDTGEPRLHTFEIYQLMKTETLSRQALGDRAISEVCGRRSNQPAGRTKPLAEGRPPPQVVPVLFGSMMSSELPAWMLEVGVPCKRWEADYADLAWLLTKPQSRIRPSRQSVPDAGGQAF</sequence>
<feature type="region of interest" description="Disordered" evidence="1">
    <location>
        <begin position="48"/>
        <end position="71"/>
    </location>
</feature>
<protein>
    <submittedName>
        <fullName evidence="2">Uncharacterized protein</fullName>
    </submittedName>
</protein>
<evidence type="ECO:0000313" key="3">
    <source>
        <dbReference type="Proteomes" id="UP000271974"/>
    </source>
</evidence>
<dbReference type="Proteomes" id="UP000271974">
    <property type="component" value="Unassembled WGS sequence"/>
</dbReference>
<reference evidence="2 3" key="1">
    <citation type="submission" date="2019-01" db="EMBL/GenBank/DDBJ databases">
        <title>A draft genome assembly of the solar-powered sea slug Elysia chlorotica.</title>
        <authorList>
            <person name="Cai H."/>
            <person name="Li Q."/>
            <person name="Fang X."/>
            <person name="Li J."/>
            <person name="Curtis N.E."/>
            <person name="Altenburger A."/>
            <person name="Shibata T."/>
            <person name="Feng M."/>
            <person name="Maeda T."/>
            <person name="Schwartz J.A."/>
            <person name="Shigenobu S."/>
            <person name="Lundholm N."/>
            <person name="Nishiyama T."/>
            <person name="Yang H."/>
            <person name="Hasebe M."/>
            <person name="Li S."/>
            <person name="Pierce S.K."/>
            <person name="Wang J."/>
        </authorList>
    </citation>
    <scope>NUCLEOTIDE SEQUENCE [LARGE SCALE GENOMIC DNA]</scope>
    <source>
        <strain evidence="2">EC2010</strain>
        <tissue evidence="2">Whole organism of an adult</tissue>
    </source>
</reference>
<organism evidence="2 3">
    <name type="scientific">Elysia chlorotica</name>
    <name type="common">Eastern emerald elysia</name>
    <name type="synonym">Sea slug</name>
    <dbReference type="NCBI Taxonomy" id="188477"/>
    <lineage>
        <taxon>Eukaryota</taxon>
        <taxon>Metazoa</taxon>
        <taxon>Spiralia</taxon>
        <taxon>Lophotrochozoa</taxon>
        <taxon>Mollusca</taxon>
        <taxon>Gastropoda</taxon>
        <taxon>Heterobranchia</taxon>
        <taxon>Euthyneura</taxon>
        <taxon>Panpulmonata</taxon>
        <taxon>Sacoglossa</taxon>
        <taxon>Placobranchoidea</taxon>
        <taxon>Plakobranchidae</taxon>
        <taxon>Elysia</taxon>
    </lineage>
</organism>
<dbReference type="AlphaFoldDB" id="A0A3S1BLP2"/>
<comment type="caution">
    <text evidence="2">The sequence shown here is derived from an EMBL/GenBank/DDBJ whole genome shotgun (WGS) entry which is preliminary data.</text>
</comment>
<accession>A0A3S1BLP2</accession>
<gene>
    <name evidence="2" type="ORF">EGW08_000913</name>
</gene>
<dbReference type="OrthoDB" id="6021171at2759"/>